<dbReference type="InterPro" id="IPR000246">
    <property type="entry name" value="Peptidase_T2"/>
</dbReference>
<reference evidence="1" key="2">
    <citation type="journal article" date="2018" name="Environ. Sci. Technol.">
        <title>The Toxicogenome of Hyalella azteca: A Model for Sediment Ecotoxicology and Evolutionary Toxicology.</title>
        <authorList>
            <person name="Poynton H.C."/>
            <person name="Hasenbein S."/>
            <person name="Benoit J.B."/>
            <person name="Sepulveda M.S."/>
            <person name="Poelchau M.F."/>
            <person name="Hughes D.S.T."/>
            <person name="Murali S.C."/>
            <person name="Chen S."/>
            <person name="Glastad K.M."/>
            <person name="Goodisman M.A.D."/>
            <person name="Werren J.H."/>
            <person name="Vineis J.H."/>
            <person name="Bowen J.L."/>
            <person name="Friedrich M."/>
            <person name="Jones J."/>
            <person name="Robertson H.M."/>
            <person name="Feyereisen R."/>
            <person name="Mechler-Hickson A."/>
            <person name="Mathers N."/>
            <person name="Lee C.E."/>
            <person name="Colbourne J.K."/>
            <person name="Biales A."/>
            <person name="Johnston J.S."/>
            <person name="Wellborn G.A."/>
            <person name="Rosendale A.J."/>
            <person name="Cridge A.G."/>
            <person name="Munoz-Torres M.C."/>
            <person name="Bain P.A."/>
            <person name="Manny A.R."/>
            <person name="Major K.M."/>
            <person name="Lambert F.N."/>
            <person name="Vulpe C.D."/>
            <person name="Tuck P."/>
            <person name="Blalock B.J."/>
            <person name="Lin Y.Y."/>
            <person name="Smith M.E."/>
            <person name="Ochoa-Acuna H."/>
            <person name="Chen M.M."/>
            <person name="Childers C.P."/>
            <person name="Qu J."/>
            <person name="Dugan S."/>
            <person name="Lee S.L."/>
            <person name="Chao H."/>
            <person name="Dinh H."/>
            <person name="Han Y."/>
            <person name="Doddapaneni H."/>
            <person name="Worley K.C."/>
            <person name="Muzny D.M."/>
            <person name="Gibbs R.A."/>
            <person name="Richards S."/>
        </authorList>
    </citation>
    <scope>NUCLEOTIDE SEQUENCE</scope>
    <source>
        <strain evidence="1">HAZT.00-mixed</strain>
        <tissue evidence="1">Whole organism</tissue>
    </source>
</reference>
<sequence>MPEPASRLYVGRFLRSKPQNGLYDGSLSAAAAGREALTYMLTRVGGRGGCVVVSSSGDVATPYTTARMPWAYVRDRALHWGGLVPCQHFTEALSHVSPSLRPSPQPQ</sequence>
<dbReference type="Pfam" id="PF01112">
    <property type="entry name" value="Asparaginase_2"/>
    <property type="match status" value="1"/>
</dbReference>
<dbReference type="GO" id="GO:0016787">
    <property type="term" value="F:hydrolase activity"/>
    <property type="evidence" value="ECO:0007669"/>
    <property type="project" value="InterPro"/>
</dbReference>
<reference evidence="1" key="3">
    <citation type="submission" date="2019-06" db="EMBL/GenBank/DDBJ databases">
        <authorList>
            <person name="Poynton C."/>
            <person name="Hasenbein S."/>
            <person name="Benoit J.B."/>
            <person name="Sepulveda M.S."/>
            <person name="Poelchau M.F."/>
            <person name="Murali S.C."/>
            <person name="Chen S."/>
            <person name="Glastad K.M."/>
            <person name="Werren J.H."/>
            <person name="Vineis J.H."/>
            <person name="Bowen J.L."/>
            <person name="Friedrich M."/>
            <person name="Jones J."/>
            <person name="Robertson H.M."/>
            <person name="Feyereisen R."/>
            <person name="Mechler-Hickson A."/>
            <person name="Mathers N."/>
            <person name="Lee C.E."/>
            <person name="Colbourne J.K."/>
            <person name="Biales A."/>
            <person name="Johnston J.S."/>
            <person name="Wellborn G.A."/>
            <person name="Rosendale A.J."/>
            <person name="Cridge A.G."/>
            <person name="Munoz-Torres M.C."/>
            <person name="Bain P.A."/>
            <person name="Manny A.R."/>
            <person name="Major K.M."/>
            <person name="Lambert F.N."/>
            <person name="Vulpe C.D."/>
            <person name="Tuck P."/>
            <person name="Blalock B.J."/>
            <person name="Lin Y.-Y."/>
            <person name="Smith M.E."/>
            <person name="Ochoa-Acuna H."/>
            <person name="Chen M.-J.M."/>
            <person name="Childers C.P."/>
            <person name="Qu J."/>
            <person name="Dugan S."/>
            <person name="Lee S.L."/>
            <person name="Chao H."/>
            <person name="Dinh H."/>
            <person name="Han Y."/>
            <person name="Doddapaneni H."/>
            <person name="Worley K.C."/>
            <person name="Muzny D.M."/>
            <person name="Gibbs R.A."/>
            <person name="Richards S."/>
        </authorList>
    </citation>
    <scope>NUCLEOTIDE SEQUENCE</scope>
    <source>
        <strain evidence="1">HAZT.00-mixed</strain>
        <tissue evidence="1">Whole organism</tissue>
    </source>
</reference>
<name>A0A6A0H6Y1_HYAAZ</name>
<gene>
    <name evidence="1" type="ORF">HAZT_HAZT007457</name>
</gene>
<protein>
    <submittedName>
        <fullName evidence="1">Uncharacterized protein</fullName>
    </submittedName>
</protein>
<organism evidence="1">
    <name type="scientific">Hyalella azteca</name>
    <name type="common">Amphipod</name>
    <dbReference type="NCBI Taxonomy" id="294128"/>
    <lineage>
        <taxon>Eukaryota</taxon>
        <taxon>Metazoa</taxon>
        <taxon>Ecdysozoa</taxon>
        <taxon>Arthropoda</taxon>
        <taxon>Crustacea</taxon>
        <taxon>Multicrustacea</taxon>
        <taxon>Malacostraca</taxon>
        <taxon>Eumalacostraca</taxon>
        <taxon>Peracarida</taxon>
        <taxon>Amphipoda</taxon>
        <taxon>Senticaudata</taxon>
        <taxon>Talitrida</taxon>
        <taxon>Talitroidea</taxon>
        <taxon>Hyalellidae</taxon>
        <taxon>Hyalella</taxon>
    </lineage>
</organism>
<dbReference type="AlphaFoldDB" id="A0A6A0H6Y1"/>
<accession>A0A6A0H6Y1</accession>
<reference evidence="1" key="1">
    <citation type="submission" date="2014-08" db="EMBL/GenBank/DDBJ databases">
        <authorList>
            <person name="Murali S."/>
            <person name="Richards S."/>
            <person name="Bandaranaike D."/>
            <person name="Bellair M."/>
            <person name="Blankenburg K."/>
            <person name="Chao H."/>
            <person name="Dinh H."/>
            <person name="Doddapaneni H."/>
            <person name="Dugan-Rocha S."/>
            <person name="Elkadiri S."/>
            <person name="Gnanaolivu R."/>
            <person name="Hughes D."/>
            <person name="Lee S."/>
            <person name="Li M."/>
            <person name="Ming W."/>
            <person name="Munidasa M."/>
            <person name="Muniz J."/>
            <person name="Nguyen L."/>
            <person name="Osuji N."/>
            <person name="Pu L.-L."/>
            <person name="Puazo M."/>
            <person name="Skinner E."/>
            <person name="Qu C."/>
            <person name="Quiroz J."/>
            <person name="Raj R."/>
            <person name="Weissenberger G."/>
            <person name="Xin Y."/>
            <person name="Zou X."/>
            <person name="Han Y."/>
            <person name="Worley K."/>
            <person name="Muzny D."/>
            <person name="Gibbs R."/>
        </authorList>
    </citation>
    <scope>NUCLEOTIDE SEQUENCE</scope>
    <source>
        <strain evidence="1">HAZT.00-mixed</strain>
        <tissue evidence="1">Whole organism</tissue>
    </source>
</reference>
<proteinExistence type="predicted"/>
<comment type="caution">
    <text evidence="1">The sequence shown here is derived from an EMBL/GenBank/DDBJ whole genome shotgun (WGS) entry which is preliminary data.</text>
</comment>
<dbReference type="EMBL" id="JQDR03005420">
    <property type="protein sequence ID" value="KAA0201462.1"/>
    <property type="molecule type" value="Genomic_DNA"/>
</dbReference>
<dbReference type="Proteomes" id="UP000711488">
    <property type="component" value="Unassembled WGS sequence"/>
</dbReference>
<dbReference type="OrthoDB" id="2262349at2759"/>
<evidence type="ECO:0000313" key="1">
    <source>
        <dbReference type="EMBL" id="KAA0201462.1"/>
    </source>
</evidence>